<gene>
    <name evidence="1" type="ORF">KGMB02408_33910</name>
</gene>
<keyword evidence="2" id="KW-1185">Reference proteome</keyword>
<evidence type="ECO:0000313" key="1">
    <source>
        <dbReference type="EMBL" id="GCB36446.1"/>
    </source>
</evidence>
<proteinExistence type="predicted"/>
<evidence type="ECO:0000313" key="2">
    <source>
        <dbReference type="Proteomes" id="UP000288079"/>
    </source>
</evidence>
<organism evidence="1 2">
    <name type="scientific">Bacteroides faecalis</name>
    <dbReference type="NCBI Taxonomy" id="2447885"/>
    <lineage>
        <taxon>Bacteria</taxon>
        <taxon>Pseudomonadati</taxon>
        <taxon>Bacteroidota</taxon>
        <taxon>Bacteroidia</taxon>
        <taxon>Bacteroidales</taxon>
        <taxon>Bacteroidaceae</taxon>
        <taxon>Bacteroides</taxon>
    </lineage>
</organism>
<dbReference type="AlphaFoldDB" id="A0A401LY17"/>
<protein>
    <submittedName>
        <fullName evidence="1">Uncharacterized protein</fullName>
    </submittedName>
</protein>
<reference evidence="1 2" key="1">
    <citation type="submission" date="2018-10" db="EMBL/GenBank/DDBJ databases">
        <title>Draft Genome Sequence of Bacteroides sp. KCTC 15687.</title>
        <authorList>
            <person name="Yu S.Y."/>
            <person name="Kim J.S."/>
            <person name="Oh B.S."/>
            <person name="Park S.H."/>
            <person name="Kang S.W."/>
            <person name="Park J.E."/>
            <person name="Choi S.H."/>
            <person name="Han K.I."/>
            <person name="Lee K.C."/>
            <person name="Eom M.K."/>
            <person name="Suh M.K."/>
            <person name="Lee D.H."/>
            <person name="Yoon H."/>
            <person name="Kim B."/>
            <person name="Yang S.J."/>
            <person name="Lee J.S."/>
            <person name="Lee J.H."/>
        </authorList>
    </citation>
    <scope>NUCLEOTIDE SEQUENCE [LARGE SCALE GENOMIC DNA]</scope>
    <source>
        <strain evidence="1 2">KCTC 15687</strain>
    </source>
</reference>
<sequence>MNEWPQELSEALKYFREKLLAEEVEHQYYRNLSNKVNTVVLVTYKTGYIEWMNLAAINHLGQYSTITRKSTKGCNYTQTLLYFNRKRTTPYQLIKNAHETCSRKTNKNIEIKISSHSTSTITLTVSDNGE</sequence>
<dbReference type="Proteomes" id="UP000288079">
    <property type="component" value="Unassembled WGS sequence"/>
</dbReference>
<name>A0A401LY17_9BACE</name>
<comment type="caution">
    <text evidence="1">The sequence shown here is derived from an EMBL/GenBank/DDBJ whole genome shotgun (WGS) entry which is preliminary data.</text>
</comment>
<dbReference type="EMBL" id="BHWB01000011">
    <property type="protein sequence ID" value="GCB36446.1"/>
    <property type="molecule type" value="Genomic_DNA"/>
</dbReference>
<accession>A0A401LY17</accession>